<dbReference type="Proteomes" id="UP001241377">
    <property type="component" value="Unassembled WGS sequence"/>
</dbReference>
<evidence type="ECO:0000313" key="1">
    <source>
        <dbReference type="EMBL" id="KAJ9097930.1"/>
    </source>
</evidence>
<comment type="caution">
    <text evidence="1">The sequence shown here is derived from an EMBL/GenBank/DDBJ whole genome shotgun (WGS) entry which is preliminary data.</text>
</comment>
<keyword evidence="2" id="KW-1185">Reference proteome</keyword>
<accession>A0ACC2VEV5</accession>
<gene>
    <name evidence="1" type="ORF">QFC19_006607</name>
</gene>
<sequence>MTDSVLECLDKVKSVLLDSSSNKEIEAQISSLGSLLRDTVNDHQIRHNLAHREDLWEILSTILEQIKSNEDKTASYYRLLRGVYLLVRNLASENCPIDLKIVYSSVQNVHIQKNDIGQNLVISWLQACSNCSQSYILSSEDLGYLNNALQSPIMWNILTTSKQARQPLVSIIVKSLENLTVNDFLLIRELSFLVCFLAAEVSSFSDIKEPLEFKLIEVFEQFICSESFNNWIHTYKNDKDKSLLLVKAGQKIATSKENWDQYQLAAMLAWMYDLFVEISERSEEQLTTQDFDRIELQYCHSILIRLLDCLSHLCMFDTTRQFLRHYGAVENLIHLLASVHQNVERKTLKDQETEQNTKSFPEVKSAIIEIIAHLAHNTFEVQEQVRSLHGLQIILSCCTIDDNNPYLKERAIVCIKQLLAGNEGNQNFVRSLEAQQVVDDKVLEEVGYEVKINDGKIEYEKRK</sequence>
<dbReference type="EMBL" id="JASBWR010000081">
    <property type="protein sequence ID" value="KAJ9097930.1"/>
    <property type="molecule type" value="Genomic_DNA"/>
</dbReference>
<proteinExistence type="predicted"/>
<protein>
    <submittedName>
        <fullName evidence="1">Uncharacterized protein</fullName>
    </submittedName>
</protein>
<reference evidence="1" key="1">
    <citation type="submission" date="2023-04" db="EMBL/GenBank/DDBJ databases">
        <title>Draft Genome sequencing of Naganishia species isolated from polar environments using Oxford Nanopore Technology.</title>
        <authorList>
            <person name="Leo P."/>
            <person name="Venkateswaran K."/>
        </authorList>
    </citation>
    <scope>NUCLEOTIDE SEQUENCE</scope>
    <source>
        <strain evidence="1">MNA-CCFEE 5261</strain>
    </source>
</reference>
<evidence type="ECO:0000313" key="2">
    <source>
        <dbReference type="Proteomes" id="UP001241377"/>
    </source>
</evidence>
<name>A0ACC2VEV5_9TREE</name>
<organism evidence="1 2">
    <name type="scientific">Naganishia cerealis</name>
    <dbReference type="NCBI Taxonomy" id="610337"/>
    <lineage>
        <taxon>Eukaryota</taxon>
        <taxon>Fungi</taxon>
        <taxon>Dikarya</taxon>
        <taxon>Basidiomycota</taxon>
        <taxon>Agaricomycotina</taxon>
        <taxon>Tremellomycetes</taxon>
        <taxon>Filobasidiales</taxon>
        <taxon>Filobasidiaceae</taxon>
        <taxon>Naganishia</taxon>
    </lineage>
</organism>